<accession>A0A5M8PXM4</accession>
<organism evidence="2 3">
    <name type="scientific">Lasallia pustulata</name>
    <dbReference type="NCBI Taxonomy" id="136370"/>
    <lineage>
        <taxon>Eukaryota</taxon>
        <taxon>Fungi</taxon>
        <taxon>Dikarya</taxon>
        <taxon>Ascomycota</taxon>
        <taxon>Pezizomycotina</taxon>
        <taxon>Lecanoromycetes</taxon>
        <taxon>OSLEUM clade</taxon>
        <taxon>Umbilicariomycetidae</taxon>
        <taxon>Umbilicariales</taxon>
        <taxon>Umbilicariaceae</taxon>
        <taxon>Lasallia</taxon>
    </lineage>
</organism>
<feature type="region of interest" description="Disordered" evidence="1">
    <location>
        <begin position="87"/>
        <end position="122"/>
    </location>
</feature>
<dbReference type="AlphaFoldDB" id="A0A5M8PXM4"/>
<evidence type="ECO:0000313" key="2">
    <source>
        <dbReference type="EMBL" id="KAA6414433.1"/>
    </source>
</evidence>
<dbReference type="Proteomes" id="UP000324767">
    <property type="component" value="Unassembled WGS sequence"/>
</dbReference>
<name>A0A5M8PXM4_9LECA</name>
<reference evidence="2 3" key="1">
    <citation type="submission" date="2019-09" db="EMBL/GenBank/DDBJ databases">
        <title>The hologenome of the rock-dwelling lichen Lasallia pustulata.</title>
        <authorList>
            <person name="Greshake Tzovaras B."/>
            <person name="Segers F."/>
            <person name="Bicker A."/>
            <person name="Dal Grande F."/>
            <person name="Otte J."/>
            <person name="Hankeln T."/>
            <person name="Schmitt I."/>
            <person name="Ebersberger I."/>
        </authorList>
    </citation>
    <scope>NUCLEOTIDE SEQUENCE [LARGE SCALE GENOMIC DNA]</scope>
    <source>
        <strain evidence="2">A1-1</strain>
    </source>
</reference>
<gene>
    <name evidence="2" type="ORF">FRX48_01182</name>
</gene>
<comment type="caution">
    <text evidence="2">The sequence shown here is derived from an EMBL/GenBank/DDBJ whole genome shotgun (WGS) entry which is preliminary data.</text>
</comment>
<evidence type="ECO:0000313" key="3">
    <source>
        <dbReference type="Proteomes" id="UP000324767"/>
    </source>
</evidence>
<sequence length="122" mass="13650">MAKHCSDGTSSQVISFTLPIGLSLFLLETRRTGIYKSHVHDRAKPKPTCIPPANGQKTYARIWGNYGTCLHPKNFSFKQATANIQAQKRPRVLFSRREKAQDPQCTLKEPPQKTPPGSSEMP</sequence>
<protein>
    <submittedName>
        <fullName evidence="2">Uncharacterized protein</fullName>
    </submittedName>
</protein>
<evidence type="ECO:0000256" key="1">
    <source>
        <dbReference type="SAM" id="MobiDB-lite"/>
    </source>
</evidence>
<dbReference type="EMBL" id="VXIT01000002">
    <property type="protein sequence ID" value="KAA6414433.1"/>
    <property type="molecule type" value="Genomic_DNA"/>
</dbReference>
<proteinExistence type="predicted"/>